<gene>
    <name evidence="2" type="ORF">M0R45_035737</name>
</gene>
<dbReference type="InterPro" id="IPR018289">
    <property type="entry name" value="MULE_transposase_dom"/>
</dbReference>
<name>A0AAW1VWW9_RUBAR</name>
<organism evidence="2 3">
    <name type="scientific">Rubus argutus</name>
    <name type="common">Southern blackberry</name>
    <dbReference type="NCBI Taxonomy" id="59490"/>
    <lineage>
        <taxon>Eukaryota</taxon>
        <taxon>Viridiplantae</taxon>
        <taxon>Streptophyta</taxon>
        <taxon>Embryophyta</taxon>
        <taxon>Tracheophyta</taxon>
        <taxon>Spermatophyta</taxon>
        <taxon>Magnoliopsida</taxon>
        <taxon>eudicotyledons</taxon>
        <taxon>Gunneridae</taxon>
        <taxon>Pentapetalae</taxon>
        <taxon>rosids</taxon>
        <taxon>fabids</taxon>
        <taxon>Rosales</taxon>
        <taxon>Rosaceae</taxon>
        <taxon>Rosoideae</taxon>
        <taxon>Rosoideae incertae sedis</taxon>
        <taxon>Rubus</taxon>
    </lineage>
</organism>
<accession>A0AAW1VWW9</accession>
<reference evidence="2 3" key="1">
    <citation type="journal article" date="2023" name="G3 (Bethesda)">
        <title>A chromosome-length genome assembly and annotation of blackberry (Rubus argutus, cv. 'Hillquist').</title>
        <authorList>
            <person name="Bruna T."/>
            <person name="Aryal R."/>
            <person name="Dudchenko O."/>
            <person name="Sargent D.J."/>
            <person name="Mead D."/>
            <person name="Buti M."/>
            <person name="Cavallini A."/>
            <person name="Hytonen T."/>
            <person name="Andres J."/>
            <person name="Pham M."/>
            <person name="Weisz D."/>
            <person name="Mascagni F."/>
            <person name="Usai G."/>
            <person name="Natali L."/>
            <person name="Bassil N."/>
            <person name="Fernandez G.E."/>
            <person name="Lomsadze A."/>
            <person name="Armour M."/>
            <person name="Olukolu B."/>
            <person name="Poorten T."/>
            <person name="Britton C."/>
            <person name="Davik J."/>
            <person name="Ashrafi H."/>
            <person name="Aiden E.L."/>
            <person name="Borodovsky M."/>
            <person name="Worthington M."/>
        </authorList>
    </citation>
    <scope>NUCLEOTIDE SEQUENCE [LARGE SCALE GENOMIC DNA]</scope>
    <source>
        <strain evidence="2">PI 553951</strain>
    </source>
</reference>
<evidence type="ECO:0000313" key="2">
    <source>
        <dbReference type="EMBL" id="KAK9911853.1"/>
    </source>
</evidence>
<dbReference type="Proteomes" id="UP001457282">
    <property type="component" value="Unassembled WGS sequence"/>
</dbReference>
<dbReference type="Pfam" id="PF10551">
    <property type="entry name" value="MULE"/>
    <property type="match status" value="1"/>
</dbReference>
<proteinExistence type="predicted"/>
<dbReference type="PANTHER" id="PTHR31973">
    <property type="entry name" value="POLYPROTEIN, PUTATIVE-RELATED"/>
    <property type="match status" value="1"/>
</dbReference>
<dbReference type="EMBL" id="JBEDUW010000007">
    <property type="protein sequence ID" value="KAK9911853.1"/>
    <property type="molecule type" value="Genomic_DNA"/>
</dbReference>
<dbReference type="PANTHER" id="PTHR31973:SF199">
    <property type="entry name" value="SWIM-TYPE DOMAIN-CONTAINING PROTEIN"/>
    <property type="match status" value="1"/>
</dbReference>
<feature type="domain" description="MULE transposase" evidence="1">
    <location>
        <begin position="52"/>
        <end position="148"/>
    </location>
</feature>
<keyword evidence="3" id="KW-1185">Reference proteome</keyword>
<protein>
    <recommendedName>
        <fullName evidence="1">MULE transposase domain-containing protein</fullName>
    </recommendedName>
</protein>
<evidence type="ECO:0000313" key="3">
    <source>
        <dbReference type="Proteomes" id="UP001457282"/>
    </source>
</evidence>
<sequence>MLASYKKELLRSNPGSTIEIKTQMDGEVRRFHRMYVCLAACKEGWIKGCRPVIGLDGCHIKGPHPGQLLCAVGIDANNGMFPIAYAIAEVENTDTWRWFLQYLIMDLQMERDRSYTFITDKQKGLGIAIQELMPGAEHRHCVRHLYNNFKAKHPGEGLKQSLWNAARSSTKVWYNKHMDEMKTLSEEAWQWFEDKNPEHWTRSHFSDLAKCDILLNNICESFNAAILKGRDKPILPMMEFIRMDMMVRMANRRVACTRWTNMVGPRIMKCLEKTAQRASAYRAHKGGEFVYHYWRWRSWEQTRSRLGASYLHLQAMAIERHALCSCHLCYKN</sequence>
<dbReference type="AlphaFoldDB" id="A0AAW1VWW9"/>
<evidence type="ECO:0000259" key="1">
    <source>
        <dbReference type="Pfam" id="PF10551"/>
    </source>
</evidence>
<comment type="caution">
    <text evidence="2">The sequence shown here is derived from an EMBL/GenBank/DDBJ whole genome shotgun (WGS) entry which is preliminary data.</text>
</comment>